<feature type="domain" description="Solute-binding protein family 3/N-terminal" evidence="4">
    <location>
        <begin position="89"/>
        <end position="318"/>
    </location>
</feature>
<dbReference type="SUPFAM" id="SSF53850">
    <property type="entry name" value="Periplasmic binding protein-like II"/>
    <property type="match status" value="1"/>
</dbReference>
<name>A0A3S2VH92_9ACTN</name>
<dbReference type="PROSITE" id="PS51257">
    <property type="entry name" value="PROKAR_LIPOPROTEIN"/>
    <property type="match status" value="1"/>
</dbReference>
<evidence type="ECO:0000313" key="6">
    <source>
        <dbReference type="Proteomes" id="UP000283128"/>
    </source>
</evidence>
<dbReference type="Proteomes" id="UP000283128">
    <property type="component" value="Unassembled WGS sequence"/>
</dbReference>
<feature type="signal peptide" evidence="3">
    <location>
        <begin position="1"/>
        <end position="34"/>
    </location>
</feature>
<feature type="region of interest" description="Disordered" evidence="2">
    <location>
        <begin position="41"/>
        <end position="72"/>
    </location>
</feature>
<keyword evidence="1 3" id="KW-0732">Signal</keyword>
<evidence type="ECO:0000313" key="5">
    <source>
        <dbReference type="EMBL" id="RVU23200.1"/>
    </source>
</evidence>
<evidence type="ECO:0000256" key="3">
    <source>
        <dbReference type="SAM" id="SignalP"/>
    </source>
</evidence>
<feature type="chain" id="PRO_5039301912" evidence="3">
    <location>
        <begin position="35"/>
        <end position="333"/>
    </location>
</feature>
<dbReference type="Pfam" id="PF00497">
    <property type="entry name" value="SBP_bac_3"/>
    <property type="match status" value="1"/>
</dbReference>
<sequence>MLFKTQDTPPVHPARLRAAVVGAAGIAVALTLSACGSSADATSSPSASGAAPGGSTAGASAKGNISPADPSKAGKAAELLPQKYKDKGKLVIGLDASTPPGEYIDKDGKTILGYQADLIKGIGQKLGITLELENAGFDTIIPGLASGRIDVGQAGMYAKKERLEKADFVSYAKIGSTLFTSNKSSKSYDGLDSLCGAGVAVQLGTTLQTMLEDQSKKCTADGKPAVKVLTFGNGSEETLAVSSGRADVGFDSQETINYLIKQTNGQFKLTGSTIAADIPSSIAVPKGSGLDKAIQKALEEMVADGSYAKIFDDWGVSPIMIKQPAINDTGSAG</sequence>
<protein>
    <submittedName>
        <fullName evidence="5">ABC transporter substrate-binding protein</fullName>
    </submittedName>
</protein>
<dbReference type="CDD" id="cd01004">
    <property type="entry name" value="PBP2_MidA_like"/>
    <property type="match status" value="1"/>
</dbReference>
<dbReference type="RefSeq" id="WP_127829484.1">
    <property type="nucleotide sequence ID" value="NZ_RZYA01000008.1"/>
</dbReference>
<dbReference type="AlphaFoldDB" id="A0A3S2VH92"/>
<evidence type="ECO:0000256" key="2">
    <source>
        <dbReference type="SAM" id="MobiDB-lite"/>
    </source>
</evidence>
<reference evidence="5 6" key="1">
    <citation type="submission" date="2019-01" db="EMBL/GenBank/DDBJ databases">
        <title>Genome sequences of Streptomyces and Rhizobium isolates collected from root and soil.</title>
        <authorList>
            <person name="Chhettri S."/>
            <person name="Sevigny J.L."/>
            <person name="Sen A."/>
            <person name="Ennis N."/>
            <person name="Tisa L."/>
        </authorList>
    </citation>
    <scope>NUCLEOTIDE SEQUENCE [LARGE SCALE GENOMIC DNA]</scope>
    <source>
        <strain evidence="5 6">San01</strain>
    </source>
</reference>
<organism evidence="5 6">
    <name type="scientific">Streptomyces antnestii</name>
    <dbReference type="NCBI Taxonomy" id="2494256"/>
    <lineage>
        <taxon>Bacteria</taxon>
        <taxon>Bacillati</taxon>
        <taxon>Actinomycetota</taxon>
        <taxon>Actinomycetes</taxon>
        <taxon>Kitasatosporales</taxon>
        <taxon>Streptomycetaceae</taxon>
        <taxon>Streptomyces</taxon>
    </lineage>
</organism>
<dbReference type="SMART" id="SM00062">
    <property type="entry name" value="PBPb"/>
    <property type="match status" value="1"/>
</dbReference>
<dbReference type="EMBL" id="RZYA01000008">
    <property type="protein sequence ID" value="RVU23200.1"/>
    <property type="molecule type" value="Genomic_DNA"/>
</dbReference>
<proteinExistence type="predicted"/>
<dbReference type="OrthoDB" id="4577708at2"/>
<dbReference type="PANTHER" id="PTHR35936:SF17">
    <property type="entry name" value="ARGININE-BINDING EXTRACELLULAR PROTEIN ARTP"/>
    <property type="match status" value="1"/>
</dbReference>
<feature type="compositionally biased region" description="Low complexity" evidence="2">
    <location>
        <begin position="41"/>
        <end position="50"/>
    </location>
</feature>
<comment type="caution">
    <text evidence="5">The sequence shown here is derived from an EMBL/GenBank/DDBJ whole genome shotgun (WGS) entry which is preliminary data.</text>
</comment>
<evidence type="ECO:0000256" key="1">
    <source>
        <dbReference type="ARBA" id="ARBA00022729"/>
    </source>
</evidence>
<accession>A0A3S2VH92</accession>
<gene>
    <name evidence="5" type="ORF">EOT10_19405</name>
</gene>
<dbReference type="InterPro" id="IPR001638">
    <property type="entry name" value="Solute-binding_3/MltF_N"/>
</dbReference>
<keyword evidence="6" id="KW-1185">Reference proteome</keyword>
<evidence type="ECO:0000259" key="4">
    <source>
        <dbReference type="SMART" id="SM00062"/>
    </source>
</evidence>
<dbReference type="Gene3D" id="3.40.190.10">
    <property type="entry name" value="Periplasmic binding protein-like II"/>
    <property type="match status" value="2"/>
</dbReference>
<dbReference type="PANTHER" id="PTHR35936">
    <property type="entry name" value="MEMBRANE-BOUND LYTIC MUREIN TRANSGLYCOSYLASE F"/>
    <property type="match status" value="1"/>
</dbReference>